<dbReference type="CDD" id="cd07067">
    <property type="entry name" value="HP_PGM_like"/>
    <property type="match status" value="1"/>
</dbReference>
<evidence type="ECO:0000313" key="3">
    <source>
        <dbReference type="Proteomes" id="UP000606008"/>
    </source>
</evidence>
<evidence type="ECO:0000256" key="1">
    <source>
        <dbReference type="NCBIfam" id="TIGR03162"/>
    </source>
</evidence>
<protein>
    <recommendedName>
        <fullName evidence="1">Alpha-ribazole phosphatase</fullName>
        <ecNumber evidence="1">3.1.3.73</ecNumber>
    </recommendedName>
</protein>
<organism evidence="2 3">
    <name type="scientific">Fibrivirga algicola</name>
    <dbReference type="NCBI Taxonomy" id="2950420"/>
    <lineage>
        <taxon>Bacteria</taxon>
        <taxon>Pseudomonadati</taxon>
        <taxon>Bacteroidota</taxon>
        <taxon>Cytophagia</taxon>
        <taxon>Cytophagales</taxon>
        <taxon>Spirosomataceae</taxon>
        <taxon>Fibrivirga</taxon>
    </lineage>
</organism>
<dbReference type="SMART" id="SM00855">
    <property type="entry name" value="PGAM"/>
    <property type="match status" value="1"/>
</dbReference>
<dbReference type="SUPFAM" id="SSF53254">
    <property type="entry name" value="Phosphoglycerate mutase-like"/>
    <property type="match status" value="1"/>
</dbReference>
<keyword evidence="3" id="KW-1185">Reference proteome</keyword>
<dbReference type="NCBIfam" id="TIGR03162">
    <property type="entry name" value="ribazole_cobC"/>
    <property type="match status" value="1"/>
</dbReference>
<dbReference type="EMBL" id="WAEL01000004">
    <property type="protein sequence ID" value="NID11103.1"/>
    <property type="molecule type" value="Genomic_DNA"/>
</dbReference>
<sequence length="196" mass="22377">MTIYLIRHTEVAVGKSVCYGSSDVELASTYLEQVSMLMNNMPVSAPDLIFSSPLTRCRKLAEDLSLVTKRDYVQYDDRLREYNFGDWEMLPWSAIPRDALDVWMADFVNLAPHNGDSFQAVFDRVRLFWEERVLPLAASETPKTVYIVSHGGVIRALLCLFLELPLQNAYRLHLDYGAVSKLTVQNGTYTVAYINR</sequence>
<gene>
    <name evidence="2" type="primary">cobC</name>
    <name evidence="2" type="ORF">F7231_13060</name>
</gene>
<dbReference type="PANTHER" id="PTHR48100">
    <property type="entry name" value="BROAD-SPECIFICITY PHOSPHATASE YOR283W-RELATED"/>
    <property type="match status" value="1"/>
</dbReference>
<dbReference type="InterPro" id="IPR029033">
    <property type="entry name" value="His_PPase_superfam"/>
</dbReference>
<dbReference type="InterPro" id="IPR013078">
    <property type="entry name" value="His_Pase_superF_clade-1"/>
</dbReference>
<reference evidence="3" key="1">
    <citation type="submission" date="2019-09" db="EMBL/GenBank/DDBJ databases">
        <authorList>
            <person name="Jung D.-H."/>
        </authorList>
    </citation>
    <scope>NUCLEOTIDE SEQUENCE [LARGE SCALE GENOMIC DNA]</scope>
    <source>
        <strain evidence="3">JA-25</strain>
    </source>
</reference>
<evidence type="ECO:0000313" key="2">
    <source>
        <dbReference type="EMBL" id="NID11103.1"/>
    </source>
</evidence>
<dbReference type="Pfam" id="PF00300">
    <property type="entry name" value="His_Phos_1"/>
    <property type="match status" value="1"/>
</dbReference>
<proteinExistence type="predicted"/>
<dbReference type="InterPro" id="IPR017578">
    <property type="entry name" value="Ribazole_CobC"/>
</dbReference>
<name>A0ABX0QKD7_9BACT</name>
<dbReference type="Proteomes" id="UP000606008">
    <property type="component" value="Unassembled WGS sequence"/>
</dbReference>
<dbReference type="PANTHER" id="PTHR48100:SF59">
    <property type="entry name" value="ADENOSYLCOBALAMIN_ALPHA-RIBAZOLE PHOSPHATASE"/>
    <property type="match status" value="1"/>
</dbReference>
<accession>A0ABX0QKD7</accession>
<dbReference type="EC" id="3.1.3.73" evidence="1"/>
<comment type="caution">
    <text evidence="2">The sequence shown here is derived from an EMBL/GenBank/DDBJ whole genome shotgun (WGS) entry which is preliminary data.</text>
</comment>
<dbReference type="InterPro" id="IPR050275">
    <property type="entry name" value="PGM_Phosphatase"/>
</dbReference>
<dbReference type="Gene3D" id="3.40.50.1240">
    <property type="entry name" value="Phosphoglycerate mutase-like"/>
    <property type="match status" value="1"/>
</dbReference>
<reference evidence="3" key="2">
    <citation type="submission" date="2023-07" db="EMBL/GenBank/DDBJ databases">
        <authorList>
            <person name="Jung D.-H."/>
        </authorList>
    </citation>
    <scope>NUCLEOTIDE SEQUENCE [LARGE SCALE GENOMIC DNA]</scope>
    <source>
        <strain evidence="3">JA-25</strain>
    </source>
</reference>